<dbReference type="GeneID" id="17299362"/>
<dbReference type="FunFam" id="1.25.40.10:FF:000001">
    <property type="entry name" value="Clathrin heavy chain"/>
    <property type="match status" value="1"/>
</dbReference>
<dbReference type="PANTHER" id="PTHR10292:SF1">
    <property type="entry name" value="CLATHRIN HEAVY CHAIN"/>
    <property type="match status" value="1"/>
</dbReference>
<feature type="repeat" description="CHCR" evidence="7">
    <location>
        <begin position="838"/>
        <end position="980"/>
    </location>
</feature>
<dbReference type="Pfam" id="PF13838">
    <property type="entry name" value="Clathrin_H_link"/>
    <property type="match status" value="1"/>
</dbReference>
<keyword evidence="4 6" id="KW-0168">Coated pit</keyword>
<dbReference type="GO" id="GO:0006898">
    <property type="term" value="P:receptor-mediated endocytosis"/>
    <property type="evidence" value="ECO:0007669"/>
    <property type="project" value="TreeGrafter"/>
</dbReference>
<dbReference type="PIRSF" id="PIRSF002290">
    <property type="entry name" value="Clathrin_H_chain"/>
    <property type="match status" value="1"/>
</dbReference>
<comment type="similarity">
    <text evidence="1 6">Belongs to the clathrin heavy chain family.</text>
</comment>
<dbReference type="Gene3D" id="2.130.10.110">
    <property type="entry name" value="Clathrin heavy-chain terminal domain"/>
    <property type="match status" value="1"/>
</dbReference>
<feature type="repeat" description="CHCR" evidence="7">
    <location>
        <begin position="1295"/>
        <end position="1443"/>
    </location>
</feature>
<gene>
    <name evidence="8" type="primary">CHC</name>
    <name evidence="8" type="ORF">GUITHDRAFT_159828</name>
</gene>
<evidence type="ECO:0000256" key="2">
    <source>
        <dbReference type="ARBA" id="ARBA00022737"/>
    </source>
</evidence>
<dbReference type="Gene3D" id="1.25.40.730">
    <property type="match status" value="1"/>
</dbReference>
<dbReference type="KEGG" id="gtt:GUITHDRAFT_159828"/>
<evidence type="ECO:0000313" key="10">
    <source>
        <dbReference type="Proteomes" id="UP000011087"/>
    </source>
</evidence>
<keyword evidence="10" id="KW-1185">Reference proteome</keyword>
<dbReference type="HOGENOM" id="CLU_002136_0_0_1"/>
<dbReference type="EMBL" id="JH993015">
    <property type="protein sequence ID" value="EKX42588.1"/>
    <property type="molecule type" value="Genomic_DNA"/>
</dbReference>
<sequence>MAAPIKLNEVLKIPALGIRADAISFANCTMESEKFITVREQAGEQVMIHIVDLFNPARTEKRPITADAALMNPVAKILALKSGQALQIFNIELKSKMKAHNMPEPVVYWKWINERTMALVTANAVFHWSMDGTSEPVKVFDRLPQMSTYQIINYRADAAEKWMVLTGIAQAQDGSGRIVGNMQLYSAEKQQSQSIEGHAAAFSQFLCQGATEQSTLFAFANKSATGTKLHIIEVVKGNSAMPFQKRAVDITVPADAANDFPVAMQVSDKYGLVFLVSKFGYIYVFDVETGTQVFMNRISAETIFTTCVNSASGGLLGINRLGQVLHVQIDDQNIVKFLNLNQYLILLQVAARGKLPGAEQLYAANFDQLLRSGDIQGAAEMAAKSPNGVLRTPNTINKFKTVASQNPGGQNPLLIYFSKILEDSSLNAVESVELARPVIGQGKQQLLQKWFDEGKLECSEDLGDLIKQVDGTLALKVYNKANCPGKVIACFVETQQYDKILAYAQRVGYQPEWTGILANMVVLNPEGAVRLAQMLVNQEGGSKIDVAAVAELFLNRNMLQQTTSFLLDALKGNKPEEAALQTKLLEINLRAAPQVAEAILSNGMLTHYDRATVGQLCERAGLFQRALEHFTELKDLKRVIVYASQMQAEFLLEWFGTLDTTWAIDLLKEMLAKDMRSNLQICVQVATKYSEFMTPSTLIGIFEEFKSMEGLYYYLGAIVNFSQDETVHYKYIVACAKVGMMKNDFKELERITRESQYYPAVKVKDFLKSEAKLADPRPLINVCDKHDMVEELTQYLYGKSMMKYIEVYVQKVNPFKTPQVVGALIDAGCPEDQIRSLVMSVRNQCPVEPLIASCQKRNRLRFLLPWLEARFDEGEQDPALHNALAMIYIDTNQNPEKFLASNSYYDHKVVGAYCAKRDPHLAFVVYSSAPGGLCDDEAIAVTNENALYKAQAKFLVERQDLDLWAKVLTDENKHKRALVDQVVSTALPSCRNSEAVACTVKAFMTANLPNELIELLEKIVLRPDSEFAANKNLQNLLILTAVQVAGDLPEEHKGRVMEYINRLDKFDGADIASICVSEGLYEEAFVIYKKFDDKKAAIGVLLENIRDLERAKDFATACNLDETWSTLANAQLNAGQVADAIDSYVKAKDPSDYLRVIEAAQNADQYHPLIIFLQMARKKDFGTQEARSVIDTAMLMSYARTNMMSELEEFVSSPNIANVEEVGERCAEMGMFEAARMLFSSISKHDKLASCLVRLQKYADAVEAARKANFTRTWKEVLVACVDAEEFRLAQMCGLNLMIIPDEIEELMKVYERRGHFEQLIAMLETGLGTDMGGNSSGIFTELAILYVKYKESKLMDHLKQFFSRMNIPRVIRECERYENWQALCFLYVQNDEADNAALTMMNHAADAWEHTEFKSVLVRCANPENLYKAVQFYVEEHPMELNDLLISMSKKEGMLDHSRVVVLMKRKLPLIKEYLEHVQHHDMKSVNEALNNIYIEEEDYEKLDVSVSTYTNYDQLELAGQLQKHPLLEMRRVAGTLYTKNKRYGQALELSKKDKLYKDAMHVAATSQDPELVEQLLRFFVEVEAKECFAACLFTCFELVRPDVVMELAWRNNIMDYAMPYVIQVTKNYTAKVDQLVIESEKKKEEDKKHQEAMEQQAGMGVDMSMQGGPLMLTMGPGMDAYSQMGGGMGMNMGGMATMGGMGMPGMSVPNMGSMPGMGMPGMATHF</sequence>
<evidence type="ECO:0000256" key="3">
    <source>
        <dbReference type="ARBA" id="ARBA00023136"/>
    </source>
</evidence>
<dbReference type="RefSeq" id="XP_005829568.1">
    <property type="nucleotide sequence ID" value="XM_005829511.1"/>
</dbReference>
<dbReference type="FunFam" id="1.25.40.10:FF:000002">
    <property type="entry name" value="Clathrin heavy chain"/>
    <property type="match status" value="1"/>
</dbReference>
<feature type="repeat" description="CHCR" evidence="7">
    <location>
        <begin position="987"/>
        <end position="1140"/>
    </location>
</feature>
<dbReference type="FunFam" id="2.130.10.110:FF:000003">
    <property type="entry name" value="Clathrin heavy chain"/>
    <property type="match status" value="1"/>
</dbReference>
<dbReference type="InterPro" id="IPR000547">
    <property type="entry name" value="Clathrin_H-chain/VPS_repeat"/>
</dbReference>
<evidence type="ECO:0000256" key="7">
    <source>
        <dbReference type="PROSITE-ProRule" id="PRU01006"/>
    </source>
</evidence>
<evidence type="ECO:0000256" key="5">
    <source>
        <dbReference type="ARBA" id="ARBA00023329"/>
    </source>
</evidence>
<dbReference type="FunFam" id="1.25.40.730:FF:000002">
    <property type="entry name" value="Clathrin heavy chain"/>
    <property type="match status" value="1"/>
</dbReference>
<dbReference type="OrthoDB" id="2113814at2759"/>
<evidence type="ECO:0000256" key="4">
    <source>
        <dbReference type="ARBA" id="ARBA00023176"/>
    </source>
</evidence>
<evidence type="ECO:0000313" key="9">
    <source>
        <dbReference type="EnsemblProtists" id="EKX42588"/>
    </source>
</evidence>
<organism evidence="8">
    <name type="scientific">Guillardia theta (strain CCMP2712)</name>
    <name type="common">Cryptophyte</name>
    <dbReference type="NCBI Taxonomy" id="905079"/>
    <lineage>
        <taxon>Eukaryota</taxon>
        <taxon>Cryptophyceae</taxon>
        <taxon>Pyrenomonadales</taxon>
        <taxon>Geminigeraceae</taxon>
        <taxon>Guillardia</taxon>
    </lineage>
</organism>
<dbReference type="SMART" id="SM00299">
    <property type="entry name" value="CLH"/>
    <property type="match status" value="7"/>
</dbReference>
<dbReference type="SUPFAM" id="SSF48371">
    <property type="entry name" value="ARM repeat"/>
    <property type="match status" value="5"/>
</dbReference>
<reference evidence="9" key="3">
    <citation type="submission" date="2016-03" db="UniProtKB">
        <authorList>
            <consortium name="EnsemblProtists"/>
        </authorList>
    </citation>
    <scope>IDENTIFICATION</scope>
</reference>
<dbReference type="GO" id="GO:0032051">
    <property type="term" value="F:clathrin light chain binding"/>
    <property type="evidence" value="ECO:0007669"/>
    <property type="project" value="InterPro"/>
</dbReference>
<dbReference type="GO" id="GO:0071439">
    <property type="term" value="C:clathrin complex"/>
    <property type="evidence" value="ECO:0007669"/>
    <property type="project" value="InterPro"/>
</dbReference>
<dbReference type="InterPro" id="IPR011990">
    <property type="entry name" value="TPR-like_helical_dom_sf"/>
</dbReference>
<dbReference type="eggNOG" id="KOG0985">
    <property type="taxonomic scope" value="Eukaryota"/>
</dbReference>
<dbReference type="InterPro" id="IPR055358">
    <property type="entry name" value="CHCR"/>
</dbReference>
<dbReference type="Pfam" id="PF00637">
    <property type="entry name" value="Clathrin"/>
    <property type="match status" value="7"/>
</dbReference>
<feature type="repeat" description="CHCR" evidence="7">
    <location>
        <begin position="1144"/>
        <end position="1290"/>
    </location>
</feature>
<dbReference type="GO" id="GO:0006886">
    <property type="term" value="P:intracellular protein transport"/>
    <property type="evidence" value="ECO:0007669"/>
    <property type="project" value="UniProtKB-UniRule"/>
</dbReference>
<feature type="repeat" description="CHCR" evidence="7">
    <location>
        <begin position="537"/>
        <end position="683"/>
    </location>
</feature>
<accession>L1J231</accession>
<dbReference type="SUPFAM" id="SSF50989">
    <property type="entry name" value="Clathrin heavy-chain terminal domain"/>
    <property type="match status" value="1"/>
</dbReference>
<dbReference type="PANTHER" id="PTHR10292">
    <property type="entry name" value="CLATHRIN HEAVY CHAIN RELATED"/>
    <property type="match status" value="1"/>
</dbReference>
<dbReference type="PROSITE" id="PS50236">
    <property type="entry name" value="CHCR"/>
    <property type="match status" value="7"/>
</dbReference>
<dbReference type="GO" id="GO:0030130">
    <property type="term" value="C:clathrin coat of trans-Golgi network vesicle"/>
    <property type="evidence" value="ECO:0007669"/>
    <property type="project" value="InterPro"/>
</dbReference>
<name>L1J231_GUITC</name>
<dbReference type="InterPro" id="IPR016025">
    <property type="entry name" value="Clathrin_H-chain_N"/>
</dbReference>
<comment type="subcellular location">
    <subcellularLocation>
        <location evidence="6">Cytoplasmic vesicle membrane</location>
        <topology evidence="6">Peripheral membrane protein</topology>
        <orientation evidence="6">Cytoplasmic side</orientation>
    </subcellularLocation>
    <subcellularLocation>
        <location evidence="6">Membrane</location>
        <location evidence="6">Coated pit</location>
        <topology evidence="6">Peripheral membrane protein</topology>
        <orientation evidence="6">Cytoplasmic side</orientation>
    </subcellularLocation>
</comment>
<dbReference type="EnsemblProtists" id="EKX42588">
    <property type="protein sequence ID" value="EKX42588"/>
    <property type="gene ID" value="GUITHDRAFT_159828"/>
</dbReference>
<evidence type="ECO:0000313" key="8">
    <source>
        <dbReference type="EMBL" id="EKX42588.1"/>
    </source>
</evidence>
<dbReference type="InterPro" id="IPR016341">
    <property type="entry name" value="Clathrin_heavy_chain"/>
</dbReference>
<dbReference type="OMA" id="HCYDLLH"/>
<dbReference type="Proteomes" id="UP000011087">
    <property type="component" value="Unassembled WGS sequence"/>
</dbReference>
<proteinExistence type="inferred from homology"/>
<feature type="repeat" description="CHCR" evidence="7">
    <location>
        <begin position="686"/>
        <end position="833"/>
    </location>
</feature>
<dbReference type="InterPro" id="IPR016024">
    <property type="entry name" value="ARM-type_fold"/>
</dbReference>
<comment type="function">
    <text evidence="6">Clathrin is the major protein of the polyhedral coat of coated pits and vesicles.</text>
</comment>
<dbReference type="GO" id="GO:0005198">
    <property type="term" value="F:structural molecule activity"/>
    <property type="evidence" value="ECO:0007669"/>
    <property type="project" value="InterPro"/>
</dbReference>
<evidence type="ECO:0000256" key="1">
    <source>
        <dbReference type="ARBA" id="ARBA00009535"/>
    </source>
</evidence>
<dbReference type="Gene3D" id="1.25.40.10">
    <property type="entry name" value="Tetratricopeptide repeat domain"/>
    <property type="match status" value="3"/>
</dbReference>
<keyword evidence="5 6" id="KW-0968">Cytoplasmic vesicle</keyword>
<feature type="repeat" description="CHCR" evidence="7">
    <location>
        <begin position="1446"/>
        <end position="1590"/>
    </location>
</feature>
<dbReference type="GO" id="GO:0030132">
    <property type="term" value="C:clathrin coat of coated pit"/>
    <property type="evidence" value="ECO:0007669"/>
    <property type="project" value="InterPro"/>
</dbReference>
<dbReference type="PaxDb" id="55529-EKX42588"/>
<keyword evidence="3 6" id="KW-0472">Membrane</keyword>
<protein>
    <recommendedName>
        <fullName evidence="6">Clathrin heavy chain</fullName>
    </recommendedName>
</protein>
<reference evidence="8 10" key="1">
    <citation type="journal article" date="2012" name="Nature">
        <title>Algal genomes reveal evolutionary mosaicism and the fate of nucleomorphs.</title>
        <authorList>
            <consortium name="DOE Joint Genome Institute"/>
            <person name="Curtis B.A."/>
            <person name="Tanifuji G."/>
            <person name="Burki F."/>
            <person name="Gruber A."/>
            <person name="Irimia M."/>
            <person name="Maruyama S."/>
            <person name="Arias M.C."/>
            <person name="Ball S.G."/>
            <person name="Gile G.H."/>
            <person name="Hirakawa Y."/>
            <person name="Hopkins J.F."/>
            <person name="Kuo A."/>
            <person name="Rensing S.A."/>
            <person name="Schmutz J."/>
            <person name="Symeonidi A."/>
            <person name="Elias M."/>
            <person name="Eveleigh R.J."/>
            <person name="Herman E.K."/>
            <person name="Klute M.J."/>
            <person name="Nakayama T."/>
            <person name="Obornik M."/>
            <person name="Reyes-Prieto A."/>
            <person name="Armbrust E.V."/>
            <person name="Aves S.J."/>
            <person name="Beiko R.G."/>
            <person name="Coutinho P."/>
            <person name="Dacks J.B."/>
            <person name="Durnford D.G."/>
            <person name="Fast N.M."/>
            <person name="Green B.R."/>
            <person name="Grisdale C.J."/>
            <person name="Hempel F."/>
            <person name="Henrissat B."/>
            <person name="Hoppner M.P."/>
            <person name="Ishida K."/>
            <person name="Kim E."/>
            <person name="Koreny L."/>
            <person name="Kroth P.G."/>
            <person name="Liu Y."/>
            <person name="Malik S.B."/>
            <person name="Maier U.G."/>
            <person name="McRose D."/>
            <person name="Mock T."/>
            <person name="Neilson J.A."/>
            <person name="Onodera N.T."/>
            <person name="Poole A.M."/>
            <person name="Pritham E.J."/>
            <person name="Richards T.A."/>
            <person name="Rocap G."/>
            <person name="Roy S.W."/>
            <person name="Sarai C."/>
            <person name="Schaack S."/>
            <person name="Shirato S."/>
            <person name="Slamovits C.H."/>
            <person name="Spencer D.F."/>
            <person name="Suzuki S."/>
            <person name="Worden A.Z."/>
            <person name="Zauner S."/>
            <person name="Barry K."/>
            <person name="Bell C."/>
            <person name="Bharti A.K."/>
            <person name="Crow J.A."/>
            <person name="Grimwood J."/>
            <person name="Kramer R."/>
            <person name="Lindquist E."/>
            <person name="Lucas S."/>
            <person name="Salamov A."/>
            <person name="McFadden G.I."/>
            <person name="Lane C.E."/>
            <person name="Keeling P.J."/>
            <person name="Gray M.W."/>
            <person name="Grigoriev I.V."/>
            <person name="Archibald J.M."/>
        </authorList>
    </citation>
    <scope>NUCLEOTIDE SEQUENCE</scope>
    <source>
        <strain evidence="8 10">CCMP2712</strain>
    </source>
</reference>
<evidence type="ECO:0000256" key="6">
    <source>
        <dbReference type="PIRNR" id="PIRNR002290"/>
    </source>
</evidence>
<dbReference type="STRING" id="905079.L1J231"/>
<keyword evidence="2" id="KW-0677">Repeat</keyword>
<reference evidence="10" key="2">
    <citation type="submission" date="2012-11" db="EMBL/GenBank/DDBJ databases">
        <authorList>
            <person name="Kuo A."/>
            <person name="Curtis B.A."/>
            <person name="Tanifuji G."/>
            <person name="Burki F."/>
            <person name="Gruber A."/>
            <person name="Irimia M."/>
            <person name="Maruyama S."/>
            <person name="Arias M.C."/>
            <person name="Ball S.G."/>
            <person name="Gile G.H."/>
            <person name="Hirakawa Y."/>
            <person name="Hopkins J.F."/>
            <person name="Rensing S.A."/>
            <person name="Schmutz J."/>
            <person name="Symeonidi A."/>
            <person name="Elias M."/>
            <person name="Eveleigh R.J."/>
            <person name="Herman E.K."/>
            <person name="Klute M.J."/>
            <person name="Nakayama T."/>
            <person name="Obornik M."/>
            <person name="Reyes-Prieto A."/>
            <person name="Armbrust E.V."/>
            <person name="Aves S.J."/>
            <person name="Beiko R.G."/>
            <person name="Coutinho P."/>
            <person name="Dacks J.B."/>
            <person name="Durnford D.G."/>
            <person name="Fast N.M."/>
            <person name="Green B.R."/>
            <person name="Grisdale C."/>
            <person name="Hempe F."/>
            <person name="Henrissat B."/>
            <person name="Hoppner M.P."/>
            <person name="Ishida K.-I."/>
            <person name="Kim E."/>
            <person name="Koreny L."/>
            <person name="Kroth P.G."/>
            <person name="Liu Y."/>
            <person name="Malik S.-B."/>
            <person name="Maier U.G."/>
            <person name="McRose D."/>
            <person name="Mock T."/>
            <person name="Neilson J.A."/>
            <person name="Onodera N.T."/>
            <person name="Poole A.M."/>
            <person name="Pritham E.J."/>
            <person name="Richards T.A."/>
            <person name="Rocap G."/>
            <person name="Roy S.W."/>
            <person name="Sarai C."/>
            <person name="Schaack S."/>
            <person name="Shirato S."/>
            <person name="Slamovits C.H."/>
            <person name="Spencer D.F."/>
            <person name="Suzuki S."/>
            <person name="Worden A.Z."/>
            <person name="Zauner S."/>
            <person name="Barry K."/>
            <person name="Bell C."/>
            <person name="Bharti A.K."/>
            <person name="Crow J.A."/>
            <person name="Grimwood J."/>
            <person name="Kramer R."/>
            <person name="Lindquist E."/>
            <person name="Lucas S."/>
            <person name="Salamov A."/>
            <person name="McFadden G.I."/>
            <person name="Lane C.E."/>
            <person name="Keeling P.J."/>
            <person name="Gray M.W."/>
            <person name="Grigoriev I.V."/>
            <person name="Archibald J.M."/>
        </authorList>
    </citation>
    <scope>NUCLEOTIDE SEQUENCE</scope>
    <source>
        <strain evidence="10">CCMP2712</strain>
    </source>
</reference>